<evidence type="ECO:0000313" key="4">
    <source>
        <dbReference type="Proteomes" id="UP000298616"/>
    </source>
</evidence>
<reference evidence="3 4" key="1">
    <citation type="submission" date="2018-04" db="EMBL/GenBank/DDBJ databases">
        <title>Complete genome uncultured novel isolate.</title>
        <authorList>
            <person name="Merlino G."/>
        </authorList>
    </citation>
    <scope>NUCLEOTIDE SEQUENCE [LARGE SCALE GENOMIC DNA]</scope>
    <source>
        <strain evidence="4">R1DC9</strain>
    </source>
</reference>
<dbReference type="Proteomes" id="UP000298616">
    <property type="component" value="Chromosome"/>
</dbReference>
<dbReference type="InterPro" id="IPR019734">
    <property type="entry name" value="TPR_rpt"/>
</dbReference>
<evidence type="ECO:0000256" key="2">
    <source>
        <dbReference type="SAM" id="MobiDB-lite"/>
    </source>
</evidence>
<dbReference type="PANTHER" id="PTHR12558:SF13">
    <property type="entry name" value="CELL DIVISION CYCLE PROTEIN 27 HOMOLOG"/>
    <property type="match status" value="1"/>
</dbReference>
<keyword evidence="1" id="KW-0802">TPR repeat</keyword>
<gene>
    <name evidence="3" type="ORF">DCC35_09700</name>
</gene>
<keyword evidence="4" id="KW-1185">Reference proteome</keyword>
<evidence type="ECO:0000313" key="3">
    <source>
        <dbReference type="EMBL" id="QCK14998.1"/>
    </source>
</evidence>
<protein>
    <submittedName>
        <fullName evidence="3">Uncharacterized protein</fullName>
    </submittedName>
</protein>
<evidence type="ECO:0000256" key="1">
    <source>
        <dbReference type="PROSITE-ProRule" id="PRU00339"/>
    </source>
</evidence>
<dbReference type="EMBL" id="CP028923">
    <property type="protein sequence ID" value="QCK14998.1"/>
    <property type="molecule type" value="Genomic_DNA"/>
</dbReference>
<sequence length="269" mass="30824">MCYQVIIFALKAENKLPYSPELRSVLASNYLKLEKPSLARTSIDNAKKLQPANANFYLLSGEIALVEGDTSRAVEEFNKAIQMDKKLISGPLKLIQISLDQGRVDEALNYFEQFPQSTISDNDELNYLYLKTKLAAGEEEFYFTEVDSIGNTSKYNTLLIKEAGDWMKERRRYLASIDYYNRIPEKSEQWLPASLSKAESLGILGRSREALDVYNNILERFSDNEEAIAGKEAIEEKIALYLRWKQRQRKNDSLSSQPLKPKSLDLNNK</sequence>
<dbReference type="AlphaFoldDB" id="A0A4D7K6G0"/>
<feature type="region of interest" description="Disordered" evidence="2">
    <location>
        <begin position="249"/>
        <end position="269"/>
    </location>
</feature>
<name>A0A4D7K6G0_9BACT</name>
<proteinExistence type="predicted"/>
<accession>A0A4D7K6G0</accession>
<dbReference type="KEGG" id="fpf:DCC35_09700"/>
<dbReference type="OrthoDB" id="9780183at2"/>
<dbReference type="InterPro" id="IPR011990">
    <property type="entry name" value="TPR-like_helical_dom_sf"/>
</dbReference>
<feature type="compositionally biased region" description="Low complexity" evidence="2">
    <location>
        <begin position="253"/>
        <end position="269"/>
    </location>
</feature>
<dbReference type="Gene3D" id="1.25.40.10">
    <property type="entry name" value="Tetratricopeptide repeat domain"/>
    <property type="match status" value="1"/>
</dbReference>
<organism evidence="3 4">
    <name type="scientific">Mangrovivirga cuniculi</name>
    <dbReference type="NCBI Taxonomy" id="2715131"/>
    <lineage>
        <taxon>Bacteria</taxon>
        <taxon>Pseudomonadati</taxon>
        <taxon>Bacteroidota</taxon>
        <taxon>Cytophagia</taxon>
        <taxon>Cytophagales</taxon>
        <taxon>Mangrovivirgaceae</taxon>
        <taxon>Mangrovivirga</taxon>
    </lineage>
</organism>
<dbReference type="PROSITE" id="PS50005">
    <property type="entry name" value="TPR"/>
    <property type="match status" value="1"/>
</dbReference>
<dbReference type="SMART" id="SM00028">
    <property type="entry name" value="TPR"/>
    <property type="match status" value="3"/>
</dbReference>
<dbReference type="Pfam" id="PF13432">
    <property type="entry name" value="TPR_16"/>
    <property type="match status" value="1"/>
</dbReference>
<feature type="repeat" description="TPR" evidence="1">
    <location>
        <begin position="54"/>
        <end position="87"/>
    </location>
</feature>
<dbReference type="PANTHER" id="PTHR12558">
    <property type="entry name" value="CELL DIVISION CYCLE 16,23,27"/>
    <property type="match status" value="1"/>
</dbReference>
<dbReference type="SUPFAM" id="SSF48452">
    <property type="entry name" value="TPR-like"/>
    <property type="match status" value="1"/>
</dbReference>